<proteinExistence type="predicted"/>
<evidence type="ECO:0000313" key="1">
    <source>
        <dbReference type="EMBL" id="EDR02845.1"/>
    </source>
</evidence>
<sequence length="214" mass="24279">MIYPQLERETKSLQVAEDIGDGYKFLQAQEEYGHVITGAAGIIIKKYFEDQETAHGNDIPMNWIGPKVRRWARLQLPTGEIACCAWKEKQTAPQDVRRAHYVKLSLENRIEFAEVEFYFHAKINEETQHLALISLISRPDEDLFSESFHTVWSVTELGDDGLQVVNAKSILSVVAVIPHNHHVEETDKRFFIWENIGSDVGLLSDAAGAVDSDE</sequence>
<dbReference type="AlphaFoldDB" id="B0DRC6"/>
<organism evidence="2">
    <name type="scientific">Laccaria bicolor (strain S238N-H82 / ATCC MYA-4686)</name>
    <name type="common">Bicoloured deceiver</name>
    <name type="synonym">Laccaria laccata var. bicolor</name>
    <dbReference type="NCBI Taxonomy" id="486041"/>
    <lineage>
        <taxon>Eukaryota</taxon>
        <taxon>Fungi</taxon>
        <taxon>Dikarya</taxon>
        <taxon>Basidiomycota</taxon>
        <taxon>Agaricomycotina</taxon>
        <taxon>Agaricomycetes</taxon>
        <taxon>Agaricomycetidae</taxon>
        <taxon>Agaricales</taxon>
        <taxon>Agaricineae</taxon>
        <taxon>Hydnangiaceae</taxon>
        <taxon>Laccaria</taxon>
    </lineage>
</organism>
<gene>
    <name evidence="1" type="ORF">LACBIDRAFT_307984</name>
</gene>
<dbReference type="KEGG" id="lbc:LACBIDRAFT_307984"/>
<name>B0DRC6_LACBS</name>
<dbReference type="RefSeq" id="XP_001886555.1">
    <property type="nucleotide sequence ID" value="XM_001886520.1"/>
</dbReference>
<dbReference type="HOGENOM" id="CLU_1291666_0_0_1"/>
<accession>B0DRC6</accession>
<dbReference type="OrthoDB" id="2669721at2759"/>
<dbReference type="InParanoid" id="B0DRC6"/>
<evidence type="ECO:0000313" key="2">
    <source>
        <dbReference type="Proteomes" id="UP000001194"/>
    </source>
</evidence>
<dbReference type="Proteomes" id="UP000001194">
    <property type="component" value="Unassembled WGS sequence"/>
</dbReference>
<dbReference type="EMBL" id="DS547128">
    <property type="protein sequence ID" value="EDR02845.1"/>
    <property type="molecule type" value="Genomic_DNA"/>
</dbReference>
<dbReference type="GeneID" id="6082111"/>
<protein>
    <submittedName>
        <fullName evidence="1">Predicted protein</fullName>
    </submittedName>
</protein>
<keyword evidence="2" id="KW-1185">Reference proteome</keyword>
<reference evidence="1 2" key="1">
    <citation type="journal article" date="2008" name="Nature">
        <title>The genome of Laccaria bicolor provides insights into mycorrhizal symbiosis.</title>
        <authorList>
            <person name="Martin F."/>
            <person name="Aerts A."/>
            <person name="Ahren D."/>
            <person name="Brun A."/>
            <person name="Danchin E.G.J."/>
            <person name="Duchaussoy F."/>
            <person name="Gibon J."/>
            <person name="Kohler A."/>
            <person name="Lindquist E."/>
            <person name="Pereda V."/>
            <person name="Salamov A."/>
            <person name="Shapiro H.J."/>
            <person name="Wuyts J."/>
            <person name="Blaudez D."/>
            <person name="Buee M."/>
            <person name="Brokstein P."/>
            <person name="Canbaeck B."/>
            <person name="Cohen D."/>
            <person name="Courty P.E."/>
            <person name="Coutinho P.M."/>
            <person name="Delaruelle C."/>
            <person name="Detter J.C."/>
            <person name="Deveau A."/>
            <person name="DiFazio S."/>
            <person name="Duplessis S."/>
            <person name="Fraissinet-Tachet L."/>
            <person name="Lucic E."/>
            <person name="Frey-Klett P."/>
            <person name="Fourrey C."/>
            <person name="Feussner I."/>
            <person name="Gay G."/>
            <person name="Grimwood J."/>
            <person name="Hoegger P.J."/>
            <person name="Jain P."/>
            <person name="Kilaru S."/>
            <person name="Labbe J."/>
            <person name="Lin Y.C."/>
            <person name="Legue V."/>
            <person name="Le Tacon F."/>
            <person name="Marmeisse R."/>
            <person name="Melayah D."/>
            <person name="Montanini B."/>
            <person name="Muratet M."/>
            <person name="Nehls U."/>
            <person name="Niculita-Hirzel H."/>
            <person name="Oudot-Le Secq M.P."/>
            <person name="Peter M."/>
            <person name="Quesneville H."/>
            <person name="Rajashekar B."/>
            <person name="Reich M."/>
            <person name="Rouhier N."/>
            <person name="Schmutz J."/>
            <person name="Yin T."/>
            <person name="Chalot M."/>
            <person name="Henrissat B."/>
            <person name="Kuees U."/>
            <person name="Lucas S."/>
            <person name="Van de Peer Y."/>
            <person name="Podila G.K."/>
            <person name="Polle A."/>
            <person name="Pukkila P.J."/>
            <person name="Richardson P.M."/>
            <person name="Rouze P."/>
            <person name="Sanders I.R."/>
            <person name="Stajich J.E."/>
            <person name="Tunlid A."/>
            <person name="Tuskan G."/>
            <person name="Grigoriev I.V."/>
        </authorList>
    </citation>
    <scope>NUCLEOTIDE SEQUENCE [LARGE SCALE GENOMIC DNA]</scope>
    <source>
        <strain evidence="2">S238N-H82 / ATCC MYA-4686</strain>
    </source>
</reference>